<dbReference type="InterPro" id="IPR036380">
    <property type="entry name" value="Isochorismatase-like_sf"/>
</dbReference>
<dbReference type="SUPFAM" id="SSF52499">
    <property type="entry name" value="Isochorismatase-like hydrolases"/>
    <property type="match status" value="1"/>
</dbReference>
<dbReference type="OrthoDB" id="9796485at2"/>
<organism evidence="3 4">
    <name type="scientific">Brachyspira suanatina</name>
    <dbReference type="NCBI Taxonomy" id="381802"/>
    <lineage>
        <taxon>Bacteria</taxon>
        <taxon>Pseudomonadati</taxon>
        <taxon>Spirochaetota</taxon>
        <taxon>Spirochaetia</taxon>
        <taxon>Brachyspirales</taxon>
        <taxon>Brachyspiraceae</taxon>
        <taxon>Brachyspira</taxon>
    </lineage>
</organism>
<reference evidence="4" key="1">
    <citation type="submission" date="2015-04" db="EMBL/GenBank/DDBJ databases">
        <authorList>
            <person name="Mushtaq Mamoona"/>
        </authorList>
    </citation>
    <scope>NUCLEOTIDE SEQUENCE [LARGE SCALE GENOMIC DNA]</scope>
    <source>
        <strain evidence="4">AN4859/03</strain>
    </source>
</reference>
<dbReference type="AlphaFoldDB" id="A0A0G4K325"/>
<comment type="similarity">
    <text evidence="1">Belongs to the isochorismatase family.</text>
</comment>
<dbReference type="Proteomes" id="UP000043763">
    <property type="component" value="Unassembled WGS sequence"/>
</dbReference>
<name>A0A0G4K325_9SPIR</name>
<gene>
    <name evidence="3" type="ORF">BRSU_0036</name>
</gene>
<dbReference type="EMBL" id="CVLB01000001">
    <property type="protein sequence ID" value="CRF31352.1"/>
    <property type="molecule type" value="Genomic_DNA"/>
</dbReference>
<dbReference type="Gene3D" id="3.40.50.850">
    <property type="entry name" value="Isochorismatase-like"/>
    <property type="match status" value="1"/>
</dbReference>
<evidence type="ECO:0000313" key="4">
    <source>
        <dbReference type="Proteomes" id="UP000043763"/>
    </source>
</evidence>
<evidence type="ECO:0000256" key="2">
    <source>
        <dbReference type="ARBA" id="ARBA00022801"/>
    </source>
</evidence>
<dbReference type="GO" id="GO:0016787">
    <property type="term" value="F:hydrolase activity"/>
    <property type="evidence" value="ECO:0007669"/>
    <property type="project" value="UniProtKB-KW"/>
</dbReference>
<keyword evidence="4" id="KW-1185">Reference proteome</keyword>
<dbReference type="RefSeq" id="WP_048593247.1">
    <property type="nucleotide sequence ID" value="NZ_CVLB01000001.1"/>
</dbReference>
<evidence type="ECO:0000313" key="3">
    <source>
        <dbReference type="EMBL" id="CRF31352.1"/>
    </source>
</evidence>
<dbReference type="PANTHER" id="PTHR11080">
    <property type="entry name" value="PYRAZINAMIDASE/NICOTINAMIDASE"/>
    <property type="match status" value="1"/>
</dbReference>
<accession>A0A0G4K325</accession>
<keyword evidence="2" id="KW-0378">Hydrolase</keyword>
<protein>
    <submittedName>
        <fullName evidence="3">Nicotinamidase</fullName>
    </submittedName>
</protein>
<sequence>MSVKIPYEKIINEDFIGKEVNPINQQDIYKMALEYSNEVIKEFEDESINLLIVDPQRDFIDMEKGALPVKGAVNDMKNIIRFIYDNMERLSSIYVTLDTHRYDSIFHSIMWNDFNDKPVAPFTEITLEKILNDEIIPVYDEEIQINYVKSLKEKNAQNLMIWPYHCIYATDGWLIDKQLDNILLFFEASRRVYINKILKGQDSFSEMYGVIRPEVPTEYTKNYDTSWVYDIANADKIYICGEAKDYCVYESVKQFCEIYNNDKSVTETINIMMNCSSAIGDNKVCEQKYEELSSKYGIKLLNI</sequence>
<evidence type="ECO:0000256" key="1">
    <source>
        <dbReference type="ARBA" id="ARBA00006336"/>
    </source>
</evidence>
<dbReference type="InterPro" id="IPR052347">
    <property type="entry name" value="Isochorismatase_Nicotinamidase"/>
</dbReference>
<dbReference type="PANTHER" id="PTHR11080:SF2">
    <property type="entry name" value="LD05707P"/>
    <property type="match status" value="1"/>
</dbReference>
<proteinExistence type="inferred from homology"/>